<proteinExistence type="predicted"/>
<name>A0A2P2PKA5_RHIMU</name>
<accession>A0A2P2PKA5</accession>
<organism evidence="1">
    <name type="scientific">Rhizophora mucronata</name>
    <name type="common">Asiatic mangrove</name>
    <dbReference type="NCBI Taxonomy" id="61149"/>
    <lineage>
        <taxon>Eukaryota</taxon>
        <taxon>Viridiplantae</taxon>
        <taxon>Streptophyta</taxon>
        <taxon>Embryophyta</taxon>
        <taxon>Tracheophyta</taxon>
        <taxon>Spermatophyta</taxon>
        <taxon>Magnoliopsida</taxon>
        <taxon>eudicotyledons</taxon>
        <taxon>Gunneridae</taxon>
        <taxon>Pentapetalae</taxon>
        <taxon>rosids</taxon>
        <taxon>fabids</taxon>
        <taxon>Malpighiales</taxon>
        <taxon>Rhizophoraceae</taxon>
        <taxon>Rhizophora</taxon>
    </lineage>
</organism>
<dbReference type="AlphaFoldDB" id="A0A2P2PKA5"/>
<protein>
    <submittedName>
        <fullName evidence="1">Uncharacterized protein</fullName>
    </submittedName>
</protein>
<sequence>MVRFSIKFPFNHPSNIESIKQMPINLQATGQSFLLLPLFMISDTLDYPILATDDATVKFSCFQIKHNHAA</sequence>
<reference evidence="1" key="1">
    <citation type="submission" date="2018-02" db="EMBL/GenBank/DDBJ databases">
        <title>Rhizophora mucronata_Transcriptome.</title>
        <authorList>
            <person name="Meera S.P."/>
            <person name="Sreeshan A."/>
            <person name="Augustine A."/>
        </authorList>
    </citation>
    <scope>NUCLEOTIDE SEQUENCE</scope>
    <source>
        <tissue evidence="1">Leaf</tissue>
    </source>
</reference>
<evidence type="ECO:0000313" key="1">
    <source>
        <dbReference type="EMBL" id="MBX55059.1"/>
    </source>
</evidence>
<dbReference type="EMBL" id="GGEC01074575">
    <property type="protein sequence ID" value="MBX55059.1"/>
    <property type="molecule type" value="Transcribed_RNA"/>
</dbReference>